<dbReference type="PANTHER" id="PTHR43292">
    <property type="entry name" value="ACYL-COA DEHYDROGENASE"/>
    <property type="match status" value="1"/>
</dbReference>
<feature type="non-terminal residue" evidence="3">
    <location>
        <position position="123"/>
    </location>
</feature>
<evidence type="ECO:0000259" key="2">
    <source>
        <dbReference type="Pfam" id="PF02771"/>
    </source>
</evidence>
<dbReference type="EMBL" id="UINC01182445">
    <property type="protein sequence ID" value="SVD92669.1"/>
    <property type="molecule type" value="Genomic_DNA"/>
</dbReference>
<dbReference type="Gene3D" id="1.10.540.10">
    <property type="entry name" value="Acyl-CoA dehydrogenase/oxidase, N-terminal domain"/>
    <property type="match status" value="1"/>
</dbReference>
<sequence length="123" mass="13527">MDFELSEKAIDFRSQVKKFIENNLTSEIISNMHETGTFNDKSFNEALASEGLLAGAVPGYGDRDPVELYLLFNELEKAGAPYDGLAVTMLVAGIINAVGTEFHHEEILKKLLTGKHNCCLGYS</sequence>
<organism evidence="3">
    <name type="scientific">marine metagenome</name>
    <dbReference type="NCBI Taxonomy" id="408172"/>
    <lineage>
        <taxon>unclassified sequences</taxon>
        <taxon>metagenomes</taxon>
        <taxon>ecological metagenomes</taxon>
    </lineage>
</organism>
<dbReference type="InterPro" id="IPR013786">
    <property type="entry name" value="AcylCoA_DH/ox_N"/>
</dbReference>
<dbReference type="SUPFAM" id="SSF56645">
    <property type="entry name" value="Acyl-CoA dehydrogenase NM domain-like"/>
    <property type="match status" value="1"/>
</dbReference>
<reference evidence="3" key="1">
    <citation type="submission" date="2018-05" db="EMBL/GenBank/DDBJ databases">
        <authorList>
            <person name="Lanie J.A."/>
            <person name="Ng W.-L."/>
            <person name="Kazmierczak K.M."/>
            <person name="Andrzejewski T.M."/>
            <person name="Davidsen T.M."/>
            <person name="Wayne K.J."/>
            <person name="Tettelin H."/>
            <person name="Glass J.I."/>
            <person name="Rusch D."/>
            <person name="Podicherti R."/>
            <person name="Tsui H.-C.T."/>
            <person name="Winkler M.E."/>
        </authorList>
    </citation>
    <scope>NUCLEOTIDE SEQUENCE</scope>
</reference>
<gene>
    <name evidence="3" type="ORF">METZ01_LOCUS445523</name>
</gene>
<dbReference type="PANTHER" id="PTHR43292:SF3">
    <property type="entry name" value="ACYL-COA DEHYDROGENASE FADE29"/>
    <property type="match status" value="1"/>
</dbReference>
<dbReference type="InterPro" id="IPR009100">
    <property type="entry name" value="AcylCoA_DH/oxidase_NM_dom_sf"/>
</dbReference>
<dbReference type="InterPro" id="IPR037069">
    <property type="entry name" value="AcylCoA_DH/ox_N_sf"/>
</dbReference>
<keyword evidence="1" id="KW-0560">Oxidoreductase</keyword>
<evidence type="ECO:0000313" key="3">
    <source>
        <dbReference type="EMBL" id="SVD92669.1"/>
    </source>
</evidence>
<proteinExistence type="predicted"/>
<dbReference type="AlphaFoldDB" id="A0A382ZBT5"/>
<dbReference type="Pfam" id="PF02771">
    <property type="entry name" value="Acyl-CoA_dh_N"/>
    <property type="match status" value="1"/>
</dbReference>
<dbReference type="GO" id="GO:0050660">
    <property type="term" value="F:flavin adenine dinucleotide binding"/>
    <property type="evidence" value="ECO:0007669"/>
    <property type="project" value="InterPro"/>
</dbReference>
<protein>
    <recommendedName>
        <fullName evidence="2">Acyl-CoA dehydrogenase/oxidase N-terminal domain-containing protein</fullName>
    </recommendedName>
</protein>
<evidence type="ECO:0000256" key="1">
    <source>
        <dbReference type="ARBA" id="ARBA00023002"/>
    </source>
</evidence>
<accession>A0A382ZBT5</accession>
<name>A0A382ZBT5_9ZZZZ</name>
<dbReference type="GO" id="GO:0016627">
    <property type="term" value="F:oxidoreductase activity, acting on the CH-CH group of donors"/>
    <property type="evidence" value="ECO:0007669"/>
    <property type="project" value="InterPro"/>
</dbReference>
<dbReference type="GO" id="GO:0005886">
    <property type="term" value="C:plasma membrane"/>
    <property type="evidence" value="ECO:0007669"/>
    <property type="project" value="TreeGrafter"/>
</dbReference>
<feature type="domain" description="Acyl-CoA dehydrogenase/oxidase N-terminal" evidence="2">
    <location>
        <begin position="7"/>
        <end position="115"/>
    </location>
</feature>
<dbReference type="InterPro" id="IPR052161">
    <property type="entry name" value="Mycobact_Acyl-CoA_DH"/>
</dbReference>